<dbReference type="GO" id="GO:0005524">
    <property type="term" value="F:ATP binding"/>
    <property type="evidence" value="ECO:0007669"/>
    <property type="project" value="UniProtKB-KW"/>
</dbReference>
<keyword evidence="2" id="KW-0378">Hydrolase</keyword>
<feature type="signal peptide" evidence="5">
    <location>
        <begin position="1"/>
        <end position="20"/>
    </location>
</feature>
<dbReference type="GO" id="GO:0017110">
    <property type="term" value="F:nucleoside diphosphate phosphatase activity"/>
    <property type="evidence" value="ECO:0007669"/>
    <property type="project" value="TreeGrafter"/>
</dbReference>
<evidence type="ECO:0000313" key="6">
    <source>
        <dbReference type="EMBL" id="KAA0153032.1"/>
    </source>
</evidence>
<evidence type="ECO:0000313" key="7">
    <source>
        <dbReference type="Proteomes" id="UP000323011"/>
    </source>
</evidence>
<keyword evidence="7" id="KW-1185">Reference proteome</keyword>
<dbReference type="GO" id="GO:0009134">
    <property type="term" value="P:nucleoside diphosphate catabolic process"/>
    <property type="evidence" value="ECO:0007669"/>
    <property type="project" value="TreeGrafter"/>
</dbReference>
<name>A0A5A8CJ16_CAFRO</name>
<dbReference type="PANTHER" id="PTHR11782">
    <property type="entry name" value="ADENOSINE/GUANOSINE DIPHOSPHATASE"/>
    <property type="match status" value="1"/>
</dbReference>
<dbReference type="Proteomes" id="UP000323011">
    <property type="component" value="Unassembled WGS sequence"/>
</dbReference>
<dbReference type="EMBL" id="VLTN01000018">
    <property type="protein sequence ID" value="KAA0153032.1"/>
    <property type="molecule type" value="Genomic_DNA"/>
</dbReference>
<evidence type="ECO:0000256" key="1">
    <source>
        <dbReference type="ARBA" id="ARBA00009283"/>
    </source>
</evidence>
<dbReference type="PANTHER" id="PTHR11782:SF83">
    <property type="entry name" value="GUANOSINE-DIPHOSPHATASE"/>
    <property type="match status" value="1"/>
</dbReference>
<evidence type="ECO:0000256" key="4">
    <source>
        <dbReference type="PIRSR" id="PIRSR600407-2"/>
    </source>
</evidence>
<keyword evidence="5" id="KW-0732">Signal</keyword>
<feature type="active site" description="Proton acceptor" evidence="3">
    <location>
        <position position="168"/>
    </location>
</feature>
<comment type="caution">
    <text evidence="6">The sequence shown here is derived from an EMBL/GenBank/DDBJ whole genome shotgun (WGS) entry which is preliminary data.</text>
</comment>
<dbReference type="CDD" id="cd24003">
    <property type="entry name" value="ASKHA_NBD_GDA1_CD39_NTPase"/>
    <property type="match status" value="1"/>
</dbReference>
<organism evidence="6 7">
    <name type="scientific">Cafeteria roenbergensis</name>
    <name type="common">Marine flagellate</name>
    <dbReference type="NCBI Taxonomy" id="33653"/>
    <lineage>
        <taxon>Eukaryota</taxon>
        <taxon>Sar</taxon>
        <taxon>Stramenopiles</taxon>
        <taxon>Bigyra</taxon>
        <taxon>Opalozoa</taxon>
        <taxon>Bicosoecida</taxon>
        <taxon>Cafeteriaceae</taxon>
        <taxon>Cafeteria</taxon>
    </lineage>
</organism>
<dbReference type="AlphaFoldDB" id="A0A5A8CJ16"/>
<keyword evidence="4" id="KW-0067">ATP-binding</keyword>
<evidence type="ECO:0000256" key="5">
    <source>
        <dbReference type="SAM" id="SignalP"/>
    </source>
</evidence>
<comment type="similarity">
    <text evidence="1">Belongs to the GDA1/CD39 NTPase family.</text>
</comment>
<dbReference type="GO" id="GO:0016020">
    <property type="term" value="C:membrane"/>
    <property type="evidence" value="ECO:0007669"/>
    <property type="project" value="TreeGrafter"/>
</dbReference>
<keyword evidence="4" id="KW-0547">Nucleotide-binding</keyword>
<feature type="binding site" evidence="4">
    <location>
        <begin position="202"/>
        <end position="206"/>
    </location>
    <ligand>
        <name>ATP</name>
        <dbReference type="ChEBI" id="CHEBI:30616"/>
    </ligand>
</feature>
<dbReference type="Gene3D" id="3.30.420.40">
    <property type="match status" value="2"/>
</dbReference>
<dbReference type="InterPro" id="IPR000407">
    <property type="entry name" value="GDA1_CD39_NTPase"/>
</dbReference>
<dbReference type="Pfam" id="PF01150">
    <property type="entry name" value="GDA1_CD39"/>
    <property type="match status" value="2"/>
</dbReference>
<dbReference type="Gene3D" id="3.30.420.150">
    <property type="entry name" value="Exopolyphosphatase. Domain 2"/>
    <property type="match status" value="2"/>
</dbReference>
<feature type="chain" id="PRO_5023002058" evidence="5">
    <location>
        <begin position="21"/>
        <end position="468"/>
    </location>
</feature>
<dbReference type="OMA" id="ENPFHRH"/>
<protein>
    <submittedName>
        <fullName evidence="6">Uncharacterized protein</fullName>
    </submittedName>
</protein>
<gene>
    <name evidence="6" type="ORF">FNF29_03552</name>
</gene>
<sequence>MQRLGAALLLAAALASGAAARRWRLHEITAPAVNQQDDAFGIVIDAGSTGSRLHIFTWKAAGADERLPANLSLPVELAADTFAVTPGISDPAGLAALDEIISHAQSDLAAHKKNWSDIPIFLKATAGMRILPASQRQDVMVAVRAKLAASGFQYLCDSQARVMSGEEEGVFGWLTVNKDLGRLKQGEIHNLHDTVGALDLGGASTQITFKPLASPDLLANLFPVNLGQQVAEDVYTHSFLHFGENEAQRRANRLVALKAAAAPGQTVANPCYLAGYTFQYEDLASGIVYNMAGSGNFSGCAQVMEALMDRKAICLTDPNPTPPSEAALSATGGSALPPIDPASPLTCSIGGVYQPPVNVTKFVAFSGFSYIWDFLKLAPAGTTPAQLAAAATTFCGTSWEHAKQQNPSEPEKYLAAFCATATLSHTLLTTGYGIPAQSTAVTVALPSAGYDWALGSMLWDANQAFRLR</sequence>
<reference evidence="6 7" key="1">
    <citation type="submission" date="2019-07" db="EMBL/GenBank/DDBJ databases">
        <title>Genomes of Cafeteria roenbergensis.</title>
        <authorList>
            <person name="Fischer M.G."/>
            <person name="Hackl T."/>
            <person name="Roman M."/>
        </authorList>
    </citation>
    <scope>NUCLEOTIDE SEQUENCE [LARGE SCALE GENOMIC DNA]</scope>
    <source>
        <strain evidence="6 7">BVI</strain>
    </source>
</reference>
<accession>A0A5A8CJ16</accession>
<evidence type="ECO:0000256" key="2">
    <source>
        <dbReference type="ARBA" id="ARBA00022801"/>
    </source>
</evidence>
<proteinExistence type="inferred from homology"/>
<evidence type="ECO:0000256" key="3">
    <source>
        <dbReference type="PIRSR" id="PIRSR600407-1"/>
    </source>
</evidence>